<dbReference type="InterPro" id="IPR001845">
    <property type="entry name" value="HTH_ArsR_DNA-bd_dom"/>
</dbReference>
<evidence type="ECO:0000313" key="5">
    <source>
        <dbReference type="EMBL" id="EKT65140.1"/>
    </source>
</evidence>
<feature type="domain" description="HTH arsR-type" evidence="4">
    <location>
        <begin position="12"/>
        <end position="106"/>
    </location>
</feature>
<keyword evidence="3" id="KW-0804">Transcription</keyword>
<dbReference type="GO" id="GO:0003677">
    <property type="term" value="F:DNA binding"/>
    <property type="evidence" value="ECO:0007669"/>
    <property type="project" value="UniProtKB-KW"/>
</dbReference>
<keyword evidence="1" id="KW-0805">Transcription regulation</keyword>
<dbReference type="InterPro" id="IPR036390">
    <property type="entry name" value="WH_DNA-bd_sf"/>
</dbReference>
<dbReference type="STRING" id="1141662.OOA_01355"/>
<proteinExistence type="predicted"/>
<name>K8X9M2_9GAMM</name>
<evidence type="ECO:0000256" key="2">
    <source>
        <dbReference type="ARBA" id="ARBA00023125"/>
    </source>
</evidence>
<dbReference type="HOGENOM" id="CLU_097806_6_4_6"/>
<dbReference type="NCBIfam" id="NF033788">
    <property type="entry name" value="HTH_metalloreg"/>
    <property type="match status" value="1"/>
</dbReference>
<dbReference type="InterPro" id="IPR011991">
    <property type="entry name" value="ArsR-like_HTH"/>
</dbReference>
<evidence type="ECO:0000256" key="3">
    <source>
        <dbReference type="ARBA" id="ARBA00023163"/>
    </source>
</evidence>
<dbReference type="PRINTS" id="PR00778">
    <property type="entry name" value="HTHARSR"/>
</dbReference>
<dbReference type="EMBL" id="AKKL01000002">
    <property type="protein sequence ID" value="EKT65140.1"/>
    <property type="molecule type" value="Genomic_DNA"/>
</dbReference>
<dbReference type="Proteomes" id="UP000009336">
    <property type="component" value="Unassembled WGS sequence"/>
</dbReference>
<dbReference type="AlphaFoldDB" id="K8X9M2"/>
<dbReference type="CDD" id="cd00090">
    <property type="entry name" value="HTH_ARSR"/>
    <property type="match status" value="1"/>
</dbReference>
<dbReference type="RefSeq" id="WP_008910320.1">
    <property type="nucleotide sequence ID" value="NZ_KB233222.1"/>
</dbReference>
<dbReference type="PATRIC" id="fig|1141662.3.peg.277"/>
<dbReference type="PROSITE" id="PS50987">
    <property type="entry name" value="HTH_ARSR_2"/>
    <property type="match status" value="1"/>
</dbReference>
<comment type="caution">
    <text evidence="5">The sequence shown here is derived from an EMBL/GenBank/DDBJ whole genome shotgun (WGS) entry which is preliminary data.</text>
</comment>
<dbReference type="OrthoDB" id="9796124at2"/>
<dbReference type="Pfam" id="PF01022">
    <property type="entry name" value="HTH_5"/>
    <property type="match status" value="1"/>
</dbReference>
<keyword evidence="6" id="KW-1185">Reference proteome</keyword>
<keyword evidence="2" id="KW-0238">DNA-binding</keyword>
<accession>K8X9M2</accession>
<reference evidence="5 6" key="1">
    <citation type="journal article" date="2012" name="BMC Genomics">
        <title>Comparative genomics of bacteria in the genus Providencia isolated from wild Drosophila melanogaster.</title>
        <authorList>
            <person name="Galac M.R."/>
            <person name="Lazzaro B.P."/>
        </authorList>
    </citation>
    <scope>NUCLEOTIDE SEQUENCE [LARGE SCALE GENOMIC DNA]</scope>
    <source>
        <strain evidence="5 6">DSM 19968</strain>
    </source>
</reference>
<dbReference type="GO" id="GO:0003700">
    <property type="term" value="F:DNA-binding transcription factor activity"/>
    <property type="evidence" value="ECO:0007669"/>
    <property type="project" value="InterPro"/>
</dbReference>
<dbReference type="SUPFAM" id="SSF46785">
    <property type="entry name" value="Winged helix' DNA-binding domain"/>
    <property type="match status" value="1"/>
</dbReference>
<evidence type="ECO:0000259" key="4">
    <source>
        <dbReference type="PROSITE" id="PS50987"/>
    </source>
</evidence>
<evidence type="ECO:0000256" key="1">
    <source>
        <dbReference type="ARBA" id="ARBA00023015"/>
    </source>
</evidence>
<dbReference type="PANTHER" id="PTHR43132">
    <property type="entry name" value="ARSENICAL RESISTANCE OPERON REPRESSOR ARSR-RELATED"/>
    <property type="match status" value="1"/>
</dbReference>
<organism evidence="5 6">
    <name type="scientific">Providencia burhodogranariea DSM 19968</name>
    <dbReference type="NCBI Taxonomy" id="1141662"/>
    <lineage>
        <taxon>Bacteria</taxon>
        <taxon>Pseudomonadati</taxon>
        <taxon>Pseudomonadota</taxon>
        <taxon>Gammaproteobacteria</taxon>
        <taxon>Enterobacterales</taxon>
        <taxon>Morganellaceae</taxon>
        <taxon>Providencia</taxon>
    </lineage>
</organism>
<dbReference type="InterPro" id="IPR051011">
    <property type="entry name" value="Metal_resp_trans_reg"/>
</dbReference>
<protein>
    <submittedName>
        <fullName evidence="5">ArsR family transcriptional regulator</fullName>
    </submittedName>
</protein>
<sequence length="108" mass="12035">MIINLPPELLSAMKLAAIETSSLLKTLGNPDRLLLLCQLTQGEACVSELEVLLGIQQPTLSQQLTVLRNEGLVVTRRDGKHIYYAIGDEKLLTLLNTLYQLYCPVQEK</sequence>
<dbReference type="Gene3D" id="1.10.10.10">
    <property type="entry name" value="Winged helix-like DNA-binding domain superfamily/Winged helix DNA-binding domain"/>
    <property type="match status" value="1"/>
</dbReference>
<dbReference type="SMART" id="SM00418">
    <property type="entry name" value="HTH_ARSR"/>
    <property type="match status" value="1"/>
</dbReference>
<gene>
    <name evidence="5" type="ORF">OOA_01355</name>
</gene>
<dbReference type="PANTHER" id="PTHR43132:SF2">
    <property type="entry name" value="ARSENICAL RESISTANCE OPERON REPRESSOR ARSR-RELATED"/>
    <property type="match status" value="1"/>
</dbReference>
<dbReference type="InterPro" id="IPR036388">
    <property type="entry name" value="WH-like_DNA-bd_sf"/>
</dbReference>
<dbReference type="eggNOG" id="COG0640">
    <property type="taxonomic scope" value="Bacteria"/>
</dbReference>
<evidence type="ECO:0000313" key="6">
    <source>
        <dbReference type="Proteomes" id="UP000009336"/>
    </source>
</evidence>